<evidence type="ECO:0000256" key="9">
    <source>
        <dbReference type="ARBA" id="ARBA00022842"/>
    </source>
</evidence>
<dbReference type="GO" id="GO:0005737">
    <property type="term" value="C:cytoplasm"/>
    <property type="evidence" value="ECO:0007669"/>
    <property type="project" value="UniProtKB-SubCell"/>
</dbReference>
<evidence type="ECO:0000256" key="4">
    <source>
        <dbReference type="ARBA" id="ARBA00022490"/>
    </source>
</evidence>
<keyword evidence="6" id="KW-0479">Metal-binding</keyword>
<evidence type="ECO:0000256" key="10">
    <source>
        <dbReference type="ARBA" id="ARBA00032441"/>
    </source>
</evidence>
<keyword evidence="5" id="KW-0819">tRNA processing</keyword>
<protein>
    <recommendedName>
        <fullName evidence="3">tRNA threonylcarbamoyladenosine biosynthesis protein TsaE</fullName>
    </recommendedName>
    <alternativeName>
        <fullName evidence="10">t(6)A37 threonylcarbamoyladenosine biosynthesis protein TsaE</fullName>
    </alternativeName>
</protein>
<comment type="subcellular location">
    <subcellularLocation>
        <location evidence="1">Cytoplasm</location>
    </subcellularLocation>
</comment>
<dbReference type="InterPro" id="IPR027417">
    <property type="entry name" value="P-loop_NTPase"/>
</dbReference>
<dbReference type="AlphaFoldDB" id="A0A2W5F5G9"/>
<dbReference type="PANTHER" id="PTHR33540">
    <property type="entry name" value="TRNA THREONYLCARBAMOYLADENOSINE BIOSYNTHESIS PROTEIN TSAE"/>
    <property type="match status" value="1"/>
</dbReference>
<sequence>MHNSTDICSMKVEYDLNEVENVARSIWKAFSAQHIWALHGDMGVGKTTFVRALCQSVLESTDNISSPTFALINQYESATVGNICHIDLYRLGDTEEAINAGVLDAIENASLSLIEWPEIAPELFPENTLHLYFSLQDNNKRGLESKLSSSNQ</sequence>
<gene>
    <name evidence="11" type="ORF">DI598_07600</name>
</gene>
<dbReference type="GO" id="GO:0002949">
    <property type="term" value="P:tRNA threonylcarbamoyladenosine modification"/>
    <property type="evidence" value="ECO:0007669"/>
    <property type="project" value="InterPro"/>
</dbReference>
<evidence type="ECO:0000313" key="12">
    <source>
        <dbReference type="Proteomes" id="UP000249645"/>
    </source>
</evidence>
<dbReference type="Pfam" id="PF02367">
    <property type="entry name" value="TsaE"/>
    <property type="match status" value="1"/>
</dbReference>
<keyword evidence="7" id="KW-0547">Nucleotide-binding</keyword>
<comment type="similarity">
    <text evidence="2">Belongs to the TsaE family.</text>
</comment>
<evidence type="ECO:0000313" key="11">
    <source>
        <dbReference type="EMBL" id="PZP49534.1"/>
    </source>
</evidence>
<evidence type="ECO:0000256" key="5">
    <source>
        <dbReference type="ARBA" id="ARBA00022694"/>
    </source>
</evidence>
<evidence type="ECO:0000256" key="3">
    <source>
        <dbReference type="ARBA" id="ARBA00019010"/>
    </source>
</evidence>
<keyword evidence="8" id="KW-0067">ATP-binding</keyword>
<dbReference type="GO" id="GO:0046872">
    <property type="term" value="F:metal ion binding"/>
    <property type="evidence" value="ECO:0007669"/>
    <property type="project" value="UniProtKB-KW"/>
</dbReference>
<dbReference type="Proteomes" id="UP000249645">
    <property type="component" value="Unassembled WGS sequence"/>
</dbReference>
<reference evidence="11 12" key="1">
    <citation type="submission" date="2017-11" db="EMBL/GenBank/DDBJ databases">
        <title>Infants hospitalized years apart are colonized by the same room-sourced microbial strains.</title>
        <authorList>
            <person name="Brooks B."/>
            <person name="Olm M.R."/>
            <person name="Firek B.A."/>
            <person name="Baker R."/>
            <person name="Thomas B.C."/>
            <person name="Morowitz M.J."/>
            <person name="Banfield J.F."/>
        </authorList>
    </citation>
    <scope>NUCLEOTIDE SEQUENCE [LARGE SCALE GENOMIC DNA]</scope>
    <source>
        <strain evidence="11">S2_009_000_R2_76</strain>
    </source>
</reference>
<dbReference type="NCBIfam" id="TIGR00150">
    <property type="entry name" value="T6A_YjeE"/>
    <property type="match status" value="1"/>
</dbReference>
<keyword evidence="11" id="KW-0808">Transferase</keyword>
<dbReference type="SUPFAM" id="SSF52540">
    <property type="entry name" value="P-loop containing nucleoside triphosphate hydrolases"/>
    <property type="match status" value="1"/>
</dbReference>
<name>A0A2W5F5G9_9SPHI</name>
<dbReference type="PANTHER" id="PTHR33540:SF2">
    <property type="entry name" value="TRNA THREONYLCARBAMOYLADENOSINE BIOSYNTHESIS PROTEIN TSAE"/>
    <property type="match status" value="1"/>
</dbReference>
<accession>A0A2W5F5G9</accession>
<proteinExistence type="inferred from homology"/>
<dbReference type="InterPro" id="IPR003442">
    <property type="entry name" value="T6A_TsaE"/>
</dbReference>
<dbReference type="Gene3D" id="3.40.50.300">
    <property type="entry name" value="P-loop containing nucleotide triphosphate hydrolases"/>
    <property type="match status" value="1"/>
</dbReference>
<dbReference type="EMBL" id="QFOI01000107">
    <property type="protein sequence ID" value="PZP49534.1"/>
    <property type="molecule type" value="Genomic_DNA"/>
</dbReference>
<evidence type="ECO:0000256" key="8">
    <source>
        <dbReference type="ARBA" id="ARBA00022840"/>
    </source>
</evidence>
<evidence type="ECO:0000256" key="6">
    <source>
        <dbReference type="ARBA" id="ARBA00022723"/>
    </source>
</evidence>
<keyword evidence="4" id="KW-0963">Cytoplasm</keyword>
<evidence type="ECO:0000256" key="2">
    <source>
        <dbReference type="ARBA" id="ARBA00007599"/>
    </source>
</evidence>
<dbReference type="GO" id="GO:0016740">
    <property type="term" value="F:transferase activity"/>
    <property type="evidence" value="ECO:0007669"/>
    <property type="project" value="UniProtKB-KW"/>
</dbReference>
<dbReference type="GO" id="GO:0005524">
    <property type="term" value="F:ATP binding"/>
    <property type="evidence" value="ECO:0007669"/>
    <property type="project" value="UniProtKB-KW"/>
</dbReference>
<evidence type="ECO:0000256" key="1">
    <source>
        <dbReference type="ARBA" id="ARBA00004496"/>
    </source>
</evidence>
<comment type="caution">
    <text evidence="11">The sequence shown here is derived from an EMBL/GenBank/DDBJ whole genome shotgun (WGS) entry which is preliminary data.</text>
</comment>
<keyword evidence="9" id="KW-0460">Magnesium</keyword>
<organism evidence="11 12">
    <name type="scientific">Pseudopedobacter saltans</name>
    <dbReference type="NCBI Taxonomy" id="151895"/>
    <lineage>
        <taxon>Bacteria</taxon>
        <taxon>Pseudomonadati</taxon>
        <taxon>Bacteroidota</taxon>
        <taxon>Sphingobacteriia</taxon>
        <taxon>Sphingobacteriales</taxon>
        <taxon>Sphingobacteriaceae</taxon>
        <taxon>Pseudopedobacter</taxon>
    </lineage>
</organism>
<evidence type="ECO:0000256" key="7">
    <source>
        <dbReference type="ARBA" id="ARBA00022741"/>
    </source>
</evidence>